<gene>
    <name evidence="9" type="ORF">FSB_LOCUS45597</name>
</gene>
<dbReference type="PANTHER" id="PTHR35046">
    <property type="entry name" value="ZINC KNUCKLE (CCHC-TYPE) FAMILY PROTEIN"/>
    <property type="match status" value="1"/>
</dbReference>
<accession>A0A2N9I046</accession>
<keyword evidence="2" id="KW-0548">Nucleotidyltransferase</keyword>
<keyword evidence="1" id="KW-0808">Transferase</keyword>
<evidence type="ECO:0000256" key="4">
    <source>
        <dbReference type="ARBA" id="ARBA00022759"/>
    </source>
</evidence>
<keyword evidence="6" id="KW-0695">RNA-directed DNA polymerase</keyword>
<feature type="region of interest" description="Disordered" evidence="7">
    <location>
        <begin position="288"/>
        <end position="308"/>
    </location>
</feature>
<evidence type="ECO:0000256" key="1">
    <source>
        <dbReference type="ARBA" id="ARBA00022679"/>
    </source>
</evidence>
<evidence type="ECO:0000256" key="7">
    <source>
        <dbReference type="SAM" id="MobiDB-lite"/>
    </source>
</evidence>
<dbReference type="Pfam" id="PF17917">
    <property type="entry name" value="RT_RNaseH"/>
    <property type="match status" value="1"/>
</dbReference>
<evidence type="ECO:0000256" key="5">
    <source>
        <dbReference type="ARBA" id="ARBA00022801"/>
    </source>
</evidence>
<reference evidence="9" key="1">
    <citation type="submission" date="2018-02" db="EMBL/GenBank/DDBJ databases">
        <authorList>
            <person name="Cohen D.B."/>
            <person name="Kent A.D."/>
        </authorList>
    </citation>
    <scope>NUCLEOTIDE SEQUENCE</scope>
</reference>
<keyword evidence="4" id="KW-0255">Endonuclease</keyword>
<dbReference type="InterPro" id="IPR043502">
    <property type="entry name" value="DNA/RNA_pol_sf"/>
</dbReference>
<feature type="domain" description="Reverse transcriptase RNase H-like" evidence="8">
    <location>
        <begin position="169"/>
        <end position="232"/>
    </location>
</feature>
<sequence length="359" mass="40609">MMGSRTCTAFVKGGKTIKLAPLTPRQVYEDQLKLQSEEYEDVFPNDVPSGLPPIRGIEHQIDFVPGATIPKRPAYRSNPEETKELQRQVEELLAKGHVRESMSPCAVSVLLVPKKDGTWRMCVDCRAINNITVKYRHPIPRLDDIAKGIAVDEEKVKAVKEWPTTKSITEEKRSIAYFSEKLNGAALNYQTYDKELYALVGALETWQHYLWPKEFVIHTDHESLMHLKGQVNERSSLDGQKKAEMVKKLHESVQQHIEKKTEQYANKANKGRREVKIRGRILLRRGGMMGTKGGPSLKDPLQVPDGPITRSRAKKIKEAMQGLVQSTWDEASKSPTIKVGLKEGEPILIHLIQAVEDMT</sequence>
<dbReference type="GO" id="GO:0003964">
    <property type="term" value="F:RNA-directed DNA polymerase activity"/>
    <property type="evidence" value="ECO:0007669"/>
    <property type="project" value="UniProtKB-KW"/>
</dbReference>
<dbReference type="SUPFAM" id="SSF56672">
    <property type="entry name" value="DNA/RNA polymerases"/>
    <property type="match status" value="1"/>
</dbReference>
<dbReference type="Gene3D" id="3.10.10.10">
    <property type="entry name" value="HIV Type 1 Reverse Transcriptase, subunit A, domain 1"/>
    <property type="match status" value="1"/>
</dbReference>
<dbReference type="EMBL" id="OIVN01004490">
    <property type="protein sequence ID" value="SPD17715.1"/>
    <property type="molecule type" value="Genomic_DNA"/>
</dbReference>
<evidence type="ECO:0000256" key="3">
    <source>
        <dbReference type="ARBA" id="ARBA00022722"/>
    </source>
</evidence>
<name>A0A2N9I046_FAGSY</name>
<dbReference type="GO" id="GO:0004519">
    <property type="term" value="F:endonuclease activity"/>
    <property type="evidence" value="ECO:0007669"/>
    <property type="project" value="UniProtKB-KW"/>
</dbReference>
<evidence type="ECO:0000259" key="8">
    <source>
        <dbReference type="Pfam" id="PF17917"/>
    </source>
</evidence>
<dbReference type="PANTHER" id="PTHR35046:SF9">
    <property type="entry name" value="RNA-DIRECTED DNA POLYMERASE"/>
    <property type="match status" value="1"/>
</dbReference>
<dbReference type="InterPro" id="IPR041373">
    <property type="entry name" value="RT_RNaseH"/>
</dbReference>
<dbReference type="GO" id="GO:0016787">
    <property type="term" value="F:hydrolase activity"/>
    <property type="evidence" value="ECO:0007669"/>
    <property type="project" value="UniProtKB-KW"/>
</dbReference>
<evidence type="ECO:0000256" key="6">
    <source>
        <dbReference type="ARBA" id="ARBA00022918"/>
    </source>
</evidence>
<protein>
    <recommendedName>
        <fullName evidence="8">Reverse transcriptase RNase H-like domain-containing protein</fullName>
    </recommendedName>
</protein>
<keyword evidence="3" id="KW-0540">Nuclease</keyword>
<evidence type="ECO:0000313" key="9">
    <source>
        <dbReference type="EMBL" id="SPD17715.1"/>
    </source>
</evidence>
<evidence type="ECO:0000256" key="2">
    <source>
        <dbReference type="ARBA" id="ARBA00022695"/>
    </source>
</evidence>
<keyword evidence="5" id="KW-0378">Hydrolase</keyword>
<proteinExistence type="predicted"/>
<dbReference type="AlphaFoldDB" id="A0A2N9I046"/>
<organism evidence="9">
    <name type="scientific">Fagus sylvatica</name>
    <name type="common">Beechnut</name>
    <dbReference type="NCBI Taxonomy" id="28930"/>
    <lineage>
        <taxon>Eukaryota</taxon>
        <taxon>Viridiplantae</taxon>
        <taxon>Streptophyta</taxon>
        <taxon>Embryophyta</taxon>
        <taxon>Tracheophyta</taxon>
        <taxon>Spermatophyta</taxon>
        <taxon>Magnoliopsida</taxon>
        <taxon>eudicotyledons</taxon>
        <taxon>Gunneridae</taxon>
        <taxon>Pentapetalae</taxon>
        <taxon>rosids</taxon>
        <taxon>fabids</taxon>
        <taxon>Fagales</taxon>
        <taxon>Fagaceae</taxon>
        <taxon>Fagus</taxon>
    </lineage>
</organism>